<keyword evidence="4 7" id="KW-0812">Transmembrane</keyword>
<sequence length="536" mass="57454">MDRNSPPNRLEVGVVLVADPGIISAGKKDSFSFGRPASALLAPVRSKAPEAASGLPALGSLPSQESSGSQTKKPPTVPFNRTLAYLTFLFVGANSLVNWIFVMQTIPFIARSFLDGQDWNNTLLGSFQAIEVLVQLAMLKLGSANVMLVCVTGVVNALAGLLVAPLTLYTSKTVSVWMLHLICLVLGACSGVYQGSGFAIASMMPENFVASVSAGQGLAGLFVFLVVTGASFAVFDIDTKQGIEGMVWAAFSISACLSVLCSGVFFVVMRQPWAATSLARVRAERAAKRERARRAKAATAAEAARGDLAERSAVAESGLSSGIPSAAVTRDTTLCPEPQEPTATLEEGRGVTDAAAEGHTAEMESRPWTSVFRSALPWLFMTVLHMFISFHLFPKVGPLSWNYDSPPKNYLVICFGVFYVVEFIGRSLPDLHGVRGLGFLHLSRRAFVIAEVSRLLLFVPFILGYALKGVPFINSFYWYCILIAVLSLTQGWLGTLTFYYSVNSVESPVERELTGPMAAIASPLGCVIGLYTATPY</sequence>
<evidence type="ECO:0000256" key="5">
    <source>
        <dbReference type="ARBA" id="ARBA00022989"/>
    </source>
</evidence>
<evidence type="ECO:0000256" key="1">
    <source>
        <dbReference type="ARBA" id="ARBA00004141"/>
    </source>
</evidence>
<feature type="transmembrane region" description="Helical" evidence="7">
    <location>
        <begin position="174"/>
        <end position="193"/>
    </location>
</feature>
<keyword evidence="5 7" id="KW-1133">Transmembrane helix</keyword>
<dbReference type="PANTHER" id="PTHR10332">
    <property type="entry name" value="EQUILIBRATIVE NUCLEOSIDE TRANSPORTER"/>
    <property type="match status" value="1"/>
</dbReference>
<reference evidence="8 9" key="1">
    <citation type="submission" date="2017-09" db="EMBL/GenBank/DDBJ databases">
        <title>Genome sequencing of Besnoitia besnoiti strain Bb-Ger1.</title>
        <authorList>
            <person name="Schares G."/>
            <person name="Venepally P."/>
            <person name="Lorenzi H.A."/>
        </authorList>
    </citation>
    <scope>NUCLEOTIDE SEQUENCE [LARGE SCALE GENOMIC DNA]</scope>
    <source>
        <strain evidence="8 9">Bb-Ger1</strain>
    </source>
</reference>
<comment type="caution">
    <text evidence="8">The sequence shown here is derived from an EMBL/GenBank/DDBJ whole genome shotgun (WGS) entry which is preliminary data.</text>
</comment>
<feature type="transmembrane region" description="Helical" evidence="7">
    <location>
        <begin position="476"/>
        <end position="501"/>
    </location>
</feature>
<accession>A0A2A9MQJ6</accession>
<dbReference type="Proteomes" id="UP000224006">
    <property type="component" value="Chromosome I"/>
</dbReference>
<keyword evidence="9" id="KW-1185">Reference proteome</keyword>
<evidence type="ECO:0000256" key="6">
    <source>
        <dbReference type="ARBA" id="ARBA00023136"/>
    </source>
</evidence>
<dbReference type="InterPro" id="IPR002259">
    <property type="entry name" value="Eqnu_transpt"/>
</dbReference>
<dbReference type="InterPro" id="IPR036259">
    <property type="entry name" value="MFS_trans_sf"/>
</dbReference>
<dbReference type="Pfam" id="PF01733">
    <property type="entry name" value="Nucleoside_tran"/>
    <property type="match status" value="1"/>
</dbReference>
<evidence type="ECO:0000313" key="8">
    <source>
        <dbReference type="EMBL" id="PFH38517.1"/>
    </source>
</evidence>
<dbReference type="GeneID" id="40305921"/>
<dbReference type="SUPFAM" id="SSF103473">
    <property type="entry name" value="MFS general substrate transporter"/>
    <property type="match status" value="1"/>
</dbReference>
<feature type="transmembrane region" description="Helical" evidence="7">
    <location>
        <begin position="214"/>
        <end position="235"/>
    </location>
</feature>
<dbReference type="KEGG" id="bbes:BESB_008590"/>
<evidence type="ECO:0000256" key="4">
    <source>
        <dbReference type="ARBA" id="ARBA00022692"/>
    </source>
</evidence>
<keyword evidence="3" id="KW-0813">Transport</keyword>
<keyword evidence="6 7" id="KW-0472">Membrane</keyword>
<dbReference type="STRING" id="94643.A0A2A9MQJ6"/>
<proteinExistence type="inferred from homology"/>
<gene>
    <name evidence="8" type="ORF">BESB_008590</name>
</gene>
<feature type="transmembrane region" description="Helical" evidence="7">
    <location>
        <begin position="82"/>
        <end position="102"/>
    </location>
</feature>
<dbReference type="GO" id="GO:0005886">
    <property type="term" value="C:plasma membrane"/>
    <property type="evidence" value="ECO:0007669"/>
    <property type="project" value="TreeGrafter"/>
</dbReference>
<feature type="transmembrane region" description="Helical" evidence="7">
    <location>
        <begin position="409"/>
        <end position="425"/>
    </location>
</feature>
<dbReference type="GO" id="GO:0005337">
    <property type="term" value="F:nucleoside transmembrane transporter activity"/>
    <property type="evidence" value="ECO:0007669"/>
    <property type="project" value="InterPro"/>
</dbReference>
<dbReference type="RefSeq" id="XP_029222526.1">
    <property type="nucleotide sequence ID" value="XM_029359613.1"/>
</dbReference>
<dbReference type="EMBL" id="NWUJ01000001">
    <property type="protein sequence ID" value="PFH38517.1"/>
    <property type="molecule type" value="Genomic_DNA"/>
</dbReference>
<feature type="transmembrane region" description="Helical" evidence="7">
    <location>
        <begin position="446"/>
        <end position="464"/>
    </location>
</feature>
<evidence type="ECO:0000256" key="3">
    <source>
        <dbReference type="ARBA" id="ARBA00022448"/>
    </source>
</evidence>
<organism evidence="8 9">
    <name type="scientific">Besnoitia besnoiti</name>
    <name type="common">Apicomplexan protozoan</name>
    <dbReference type="NCBI Taxonomy" id="94643"/>
    <lineage>
        <taxon>Eukaryota</taxon>
        <taxon>Sar</taxon>
        <taxon>Alveolata</taxon>
        <taxon>Apicomplexa</taxon>
        <taxon>Conoidasida</taxon>
        <taxon>Coccidia</taxon>
        <taxon>Eucoccidiorida</taxon>
        <taxon>Eimeriorina</taxon>
        <taxon>Sarcocystidae</taxon>
        <taxon>Besnoitia</taxon>
    </lineage>
</organism>
<feature type="transmembrane region" description="Helical" evidence="7">
    <location>
        <begin position="513"/>
        <end position="533"/>
    </location>
</feature>
<feature type="transmembrane region" description="Helical" evidence="7">
    <location>
        <begin position="247"/>
        <end position="268"/>
    </location>
</feature>
<dbReference type="AlphaFoldDB" id="A0A2A9MQJ6"/>
<comment type="similarity">
    <text evidence="2">Belongs to the SLC29A/ENT transporter (TC 2.A.57) family.</text>
</comment>
<evidence type="ECO:0000313" key="9">
    <source>
        <dbReference type="Proteomes" id="UP000224006"/>
    </source>
</evidence>
<feature type="transmembrane region" description="Helical" evidence="7">
    <location>
        <begin position="146"/>
        <end position="168"/>
    </location>
</feature>
<dbReference type="VEuPathDB" id="ToxoDB:BESB_008590"/>
<comment type="subcellular location">
    <subcellularLocation>
        <location evidence="1">Membrane</location>
        <topology evidence="1">Multi-pass membrane protein</topology>
    </subcellularLocation>
</comment>
<dbReference type="OrthoDB" id="1856718at2759"/>
<feature type="transmembrane region" description="Helical" evidence="7">
    <location>
        <begin position="375"/>
        <end position="393"/>
    </location>
</feature>
<protein>
    <submittedName>
        <fullName evidence="8">Nucleoside transporter protein</fullName>
    </submittedName>
</protein>
<evidence type="ECO:0000256" key="2">
    <source>
        <dbReference type="ARBA" id="ARBA00007965"/>
    </source>
</evidence>
<name>A0A2A9MQJ6_BESBE</name>
<dbReference type="PANTHER" id="PTHR10332:SF10">
    <property type="entry name" value="EQUILIBRATIVE NUCLEOSIDE TRANSPORTER 4"/>
    <property type="match status" value="1"/>
</dbReference>
<evidence type="ECO:0000256" key="7">
    <source>
        <dbReference type="SAM" id="Phobius"/>
    </source>
</evidence>